<feature type="region of interest" description="Disordered" evidence="4">
    <location>
        <begin position="446"/>
        <end position="489"/>
    </location>
</feature>
<dbReference type="PANTHER" id="PTHR24300:SF403">
    <property type="entry name" value="CYTOCHROME P450 306A1"/>
    <property type="match status" value="1"/>
</dbReference>
<dbReference type="InterPro" id="IPR050182">
    <property type="entry name" value="Cytochrome_P450_fam2"/>
</dbReference>
<dbReference type="GO" id="GO:0005506">
    <property type="term" value="F:iron ion binding"/>
    <property type="evidence" value="ECO:0007669"/>
    <property type="project" value="InterPro"/>
</dbReference>
<dbReference type="GO" id="GO:0020037">
    <property type="term" value="F:heme binding"/>
    <property type="evidence" value="ECO:0007669"/>
    <property type="project" value="InterPro"/>
</dbReference>
<gene>
    <name evidence="5" type="ORF">AFUS01_LOCUS31534</name>
</gene>
<evidence type="ECO:0000256" key="3">
    <source>
        <dbReference type="ARBA" id="ARBA00023004"/>
    </source>
</evidence>
<evidence type="ECO:0000256" key="1">
    <source>
        <dbReference type="ARBA" id="ARBA00010617"/>
    </source>
</evidence>
<feature type="region of interest" description="Disordered" evidence="4">
    <location>
        <begin position="732"/>
        <end position="754"/>
    </location>
</feature>
<dbReference type="InterPro" id="IPR001128">
    <property type="entry name" value="Cyt_P450"/>
</dbReference>
<keyword evidence="6" id="KW-1185">Reference proteome</keyword>
<feature type="compositionally biased region" description="Polar residues" evidence="4">
    <location>
        <begin position="641"/>
        <end position="654"/>
    </location>
</feature>
<feature type="region of interest" description="Disordered" evidence="4">
    <location>
        <begin position="568"/>
        <end position="657"/>
    </location>
</feature>
<sequence>MPKNFPPGPFGLPLIGHLHLLGPAPHKTLMKWKKTHGPIIGIRFGMYRTVVIHDHKLIRESMNLTTLAGRPLLKAFITARSEGVSRGVVFTEGQVRNVFNAAVVSALWSIMFGERLDQEEPEVKDAINRIASAFESKILGNFATFHPKRNEMLFVLLDLFVGGSETTSTTLSWMCAYLIHHPQVQHKLQEEIDQVVGKERLPALADRPSMPYTEAVISEVLRYSSIFAMVLHKASEDLEFHGFFIPKDTIVLPNFYDAHFDEAGWGDPQNFRPERFLNEDVTFFQTFVITRSFYSESKTDSVSEFASLHIKSCKVHPKNSAIHSVTGGGQESNLYLLDTRQATKRVREEECFTFCVLLSLILPEVSVCIDNAGPEFESAGALISCIYVLTMRKNFESRIPKPITSKTETVCSKELWNSNHEKKSHVQFSTESLNFSEIRIKLVGTEAQPGKATRGRSEIKQRVPRGSTRSNTLSRSRRSSKSPQQKNKILVYETEKTKAKRAISPYMCDISRKEDPNAPSREIYVSDREFKLLKNAADLQQAAERRAPKFEKTLFGYVTVPGAPITSGLVGMDPPKNSSNTKPDQQHAPYSSKGISHMVAARRVDDKKKSKGQREPFVRCQSQRSKSQSTENRKSNKRQSRQNTSTSDHFTLTNAWDDDFQDSDSKMDEYRMFVAKFKEKFNKPYTESITSPFYPSPPTDAVKNITQDCQTTSGAEVNGNVDKKFSCNLIGQNNMNDSLTKSPEDTNNVPPSEYSSSILETVSSQWQDLAHGSHIRKTTSIEMMKRSILVATEASMVLMNTLFKDALHDPKSPARLVDSELFQKFILVETKVEALEKAASIFDAANKSIVEYLRTHNRSSTDSDLPQTSSDLGQISDICVEKLEVQELSLSLLDAKQSLDSTDSRQLDDEVNGSNSAFQSTSTSAQPQSISTVLPQDSEHSAKWIYNSDTDKKRLQMTMSTAQEPGFLLQNIICQDLEFHLNFVGNTRKVSSLISSSRARTKTIALTPFQLLDIIDQCLTHLTLRLGSTNQHLQLSSQRLGEVVKDYTEGRHGHYSKSLKRSNIKLQGLNNFAGFVLQITRVVTKISEKLLSSFDVLVKLNEILQETDAGEEKHDTGTDLVQPAPTHEAIVEVVSILDELENALEIGRNTFTAIYSKPTSDFKMKKSLREILDGLFQALMEFDMKNYIDFGSLLMSVVSCTAKLRDCTGKPRFDVTVRINILDNLKKIKVSISELQGTSKRMNFVSGYLVSKSLLNLKNNREAAKILEEKQSQIKNIPWYKRRLFSRVLERTYSMISIPSPVTMLSENEEDLGLNPAEITESSHYSTISAENESPPSSIHT</sequence>
<dbReference type="Pfam" id="PF00067">
    <property type="entry name" value="p450"/>
    <property type="match status" value="2"/>
</dbReference>
<reference evidence="5" key="1">
    <citation type="submission" date="2021-06" db="EMBL/GenBank/DDBJ databases">
        <authorList>
            <person name="Hodson N. C."/>
            <person name="Mongue J. A."/>
            <person name="Jaron S. K."/>
        </authorList>
    </citation>
    <scope>NUCLEOTIDE SEQUENCE</scope>
</reference>
<dbReference type="Proteomes" id="UP000708208">
    <property type="component" value="Unassembled WGS sequence"/>
</dbReference>
<dbReference type="GO" id="GO:0008395">
    <property type="term" value="F:steroid hydroxylase activity"/>
    <property type="evidence" value="ECO:0007669"/>
    <property type="project" value="TreeGrafter"/>
</dbReference>
<keyword evidence="2" id="KW-0479">Metal-binding</keyword>
<keyword evidence="3" id="KW-0408">Iron</keyword>
<organism evidence="5 6">
    <name type="scientific">Allacma fusca</name>
    <dbReference type="NCBI Taxonomy" id="39272"/>
    <lineage>
        <taxon>Eukaryota</taxon>
        <taxon>Metazoa</taxon>
        <taxon>Ecdysozoa</taxon>
        <taxon>Arthropoda</taxon>
        <taxon>Hexapoda</taxon>
        <taxon>Collembola</taxon>
        <taxon>Symphypleona</taxon>
        <taxon>Sminthuridae</taxon>
        <taxon>Allacma</taxon>
    </lineage>
</organism>
<evidence type="ECO:0008006" key="7">
    <source>
        <dbReference type="Google" id="ProtNLM"/>
    </source>
</evidence>
<dbReference type="PANTHER" id="PTHR24300">
    <property type="entry name" value="CYTOCHROME P450 508A4-RELATED"/>
    <property type="match status" value="1"/>
</dbReference>
<comment type="caution">
    <text evidence="5">The sequence shown here is derived from an EMBL/GenBank/DDBJ whole genome shotgun (WGS) entry which is preliminary data.</text>
</comment>
<proteinExistence type="inferred from homology"/>
<feature type="compositionally biased region" description="Low complexity" evidence="4">
    <location>
        <begin position="465"/>
        <end position="474"/>
    </location>
</feature>
<dbReference type="GO" id="GO:0016712">
    <property type="term" value="F:oxidoreductase activity, acting on paired donors, with incorporation or reduction of molecular oxygen, reduced flavin or flavoprotein as one donor, and incorporation of one atom of oxygen"/>
    <property type="evidence" value="ECO:0007669"/>
    <property type="project" value="TreeGrafter"/>
</dbReference>
<evidence type="ECO:0000256" key="4">
    <source>
        <dbReference type="SAM" id="MobiDB-lite"/>
    </source>
</evidence>
<name>A0A8J2KRF6_9HEXA</name>
<feature type="compositionally biased region" description="Basic and acidic residues" evidence="4">
    <location>
        <begin position="602"/>
        <end position="617"/>
    </location>
</feature>
<feature type="compositionally biased region" description="Polar residues" evidence="4">
    <location>
        <begin position="620"/>
        <end position="630"/>
    </location>
</feature>
<dbReference type="OrthoDB" id="3945418at2759"/>
<evidence type="ECO:0000313" key="6">
    <source>
        <dbReference type="Proteomes" id="UP000708208"/>
    </source>
</evidence>
<dbReference type="GO" id="GO:0005737">
    <property type="term" value="C:cytoplasm"/>
    <property type="evidence" value="ECO:0007669"/>
    <property type="project" value="TreeGrafter"/>
</dbReference>
<protein>
    <recommendedName>
        <fullName evidence="7">Cytochrome P450</fullName>
    </recommendedName>
</protein>
<dbReference type="GO" id="GO:0006082">
    <property type="term" value="P:organic acid metabolic process"/>
    <property type="evidence" value="ECO:0007669"/>
    <property type="project" value="TreeGrafter"/>
</dbReference>
<comment type="similarity">
    <text evidence="1">Belongs to the cytochrome P450 family.</text>
</comment>
<evidence type="ECO:0000313" key="5">
    <source>
        <dbReference type="EMBL" id="CAG7821182.1"/>
    </source>
</evidence>
<dbReference type="EMBL" id="CAJVCH010502468">
    <property type="protein sequence ID" value="CAG7821182.1"/>
    <property type="molecule type" value="Genomic_DNA"/>
</dbReference>
<accession>A0A8J2KRF6</accession>
<feature type="region of interest" description="Disordered" evidence="4">
    <location>
        <begin position="901"/>
        <end position="936"/>
    </location>
</feature>
<feature type="compositionally biased region" description="Polar residues" evidence="4">
    <location>
        <begin position="912"/>
        <end position="935"/>
    </location>
</feature>
<dbReference type="GO" id="GO:0006805">
    <property type="term" value="P:xenobiotic metabolic process"/>
    <property type="evidence" value="ECO:0007669"/>
    <property type="project" value="TreeGrafter"/>
</dbReference>
<evidence type="ECO:0000256" key="2">
    <source>
        <dbReference type="ARBA" id="ARBA00022723"/>
    </source>
</evidence>